<dbReference type="SUPFAM" id="SSF56784">
    <property type="entry name" value="HAD-like"/>
    <property type="match status" value="1"/>
</dbReference>
<dbReference type="Gene3D" id="1.10.150.520">
    <property type="match status" value="1"/>
</dbReference>
<dbReference type="PANTHER" id="PTHR30135:SF3">
    <property type="entry name" value="GLUCONEOGENESIS FACTOR-RELATED"/>
    <property type="match status" value="1"/>
</dbReference>
<name>A0A2D6M139_9ARCH</name>
<reference evidence="4" key="1">
    <citation type="submission" date="2017-09" db="EMBL/GenBank/DDBJ databases">
        <title>The Reconstruction of 2,631 Draft Metagenome-Assembled Genomes from the Global Oceans.</title>
        <authorList>
            <person name="Tully B.J."/>
            <person name="Graham E.D."/>
            <person name="Heidelberg J.F."/>
        </authorList>
    </citation>
    <scope>NUCLEOTIDE SEQUENCE [LARGE SCALE GENOMIC DNA]</scope>
</reference>
<dbReference type="InterPro" id="IPR002882">
    <property type="entry name" value="CofD"/>
</dbReference>
<dbReference type="PANTHER" id="PTHR30135">
    <property type="entry name" value="UNCHARACTERIZED PROTEIN YVCK-RELATED"/>
    <property type="match status" value="1"/>
</dbReference>
<evidence type="ECO:0000313" key="3">
    <source>
        <dbReference type="EMBL" id="MAG22135.1"/>
    </source>
</evidence>
<comment type="similarity">
    <text evidence="1">Belongs to the HAD-like hydrolase superfamily.</text>
</comment>
<dbReference type="HAMAP" id="MF_00973">
    <property type="entry name" value="Gluconeogen_factor"/>
    <property type="match status" value="1"/>
</dbReference>
<evidence type="ECO:0000256" key="1">
    <source>
        <dbReference type="ARBA" id="ARBA00007958"/>
    </source>
</evidence>
<dbReference type="InterPro" id="IPR010119">
    <property type="entry name" value="Gluconeogen_factor"/>
</dbReference>
<dbReference type="InterPro" id="IPR023214">
    <property type="entry name" value="HAD_sf"/>
</dbReference>
<dbReference type="Gene3D" id="3.40.50.1000">
    <property type="entry name" value="HAD superfamily/HAD-like"/>
    <property type="match status" value="1"/>
</dbReference>
<evidence type="ECO:0000256" key="2">
    <source>
        <dbReference type="ARBA" id="ARBA00022490"/>
    </source>
</evidence>
<evidence type="ECO:0008006" key="5">
    <source>
        <dbReference type="Google" id="ProtNLM"/>
    </source>
</evidence>
<dbReference type="SFLD" id="SFLDG01129">
    <property type="entry name" value="C1.5:_HAD__Beta-PGM__Phosphata"/>
    <property type="match status" value="1"/>
</dbReference>
<dbReference type="Proteomes" id="UP000226592">
    <property type="component" value="Unassembled WGS sequence"/>
</dbReference>
<dbReference type="NCBIfam" id="TIGR01826">
    <property type="entry name" value="CofD_related"/>
    <property type="match status" value="1"/>
</dbReference>
<proteinExistence type="inferred from homology"/>
<dbReference type="Pfam" id="PF01933">
    <property type="entry name" value="CofD"/>
    <property type="match status" value="1"/>
</dbReference>
<comment type="caution">
    <text evidence="3">The sequence shown here is derived from an EMBL/GenBank/DDBJ whole genome shotgun (WGS) entry which is preliminary data.</text>
</comment>
<accession>A0A2D6M139</accession>
<protein>
    <recommendedName>
        <fullName evidence="5">Gluconeogenesis factor</fullName>
    </recommendedName>
</protein>
<sequence>MGKVKAIIFDLDDTLFDCSGQLVQAARKRAAKVMAGKIDADEQQILKKQNQLYKEFGPSFNVFNKICDDYKLKNKDKCVDAALKAYNSGEVGKISLFNEVIPLLEKLKAKKIKLVLITSGIHSRQQKKIKLLGLREWMDLIFIHDIEKLTVSKRTLFKEAIQALGLKPSECISVGDRIQREIKIGNSMGMTTIRLLQGRFRSMKPKNALEEPDFEIKNLLNILEIVDLVEQGKNHKPKVVAIGGGTGLPMVLNSLKDYTKNLTAIVTVTDSGRSSGMLRKDLHILPPGDIRNCLIALSDSEELLLDLFRYRFDNGGLEGHSFGNLFIAALTKTTGSFEKALKEVSRILAIKGQVLPSTLQDTHICAELEDGTIVEEEFNVRAPDKSPIKRVFLKHKVKPLEDALKAIEEADLIVLGPGSLFTSIIPNLLVEDLSKAIGKSKAKTVYVANIMTQPGQTDSYSLSMHVFQIEKYLGKCLDEVLFNNKKPTKELIERYKKDDAFIVENDPEKICKDIKLVPVDLLEKESNQVLWQKQYLLRHDPEKLGKALLDLV</sequence>
<dbReference type="CDD" id="cd07187">
    <property type="entry name" value="YvcK_like"/>
    <property type="match status" value="1"/>
</dbReference>
<dbReference type="InterPro" id="IPR038136">
    <property type="entry name" value="CofD-like_dom_sf"/>
</dbReference>
<dbReference type="EMBL" id="NZBU01000008">
    <property type="protein sequence ID" value="MAG22135.1"/>
    <property type="molecule type" value="Genomic_DNA"/>
</dbReference>
<gene>
    <name evidence="3" type="ORF">CL943_02415</name>
</gene>
<dbReference type="GO" id="GO:0043743">
    <property type="term" value="F:LPPG:FO 2-phospho-L-lactate transferase activity"/>
    <property type="evidence" value="ECO:0007669"/>
    <property type="project" value="InterPro"/>
</dbReference>
<dbReference type="SFLD" id="SFLDS00003">
    <property type="entry name" value="Haloacid_Dehalogenase"/>
    <property type="match status" value="1"/>
</dbReference>
<evidence type="ECO:0000313" key="4">
    <source>
        <dbReference type="Proteomes" id="UP000226592"/>
    </source>
</evidence>
<organism evidence="3 4">
    <name type="scientific">Candidatus Iainarchaeum sp</name>
    <dbReference type="NCBI Taxonomy" id="3101447"/>
    <lineage>
        <taxon>Archaea</taxon>
        <taxon>Candidatus Iainarchaeota</taxon>
        <taxon>Candidatus Iainarchaeia</taxon>
        <taxon>Candidatus Iainarchaeales</taxon>
        <taxon>Candidatus Iainarchaeaceae</taxon>
        <taxon>Candidatus Iainarchaeum</taxon>
    </lineage>
</organism>
<keyword evidence="2" id="KW-0963">Cytoplasm</keyword>
<dbReference type="PRINTS" id="PR00413">
    <property type="entry name" value="HADHALOGNASE"/>
</dbReference>
<dbReference type="Gene3D" id="3.40.50.10680">
    <property type="entry name" value="CofD-like domains"/>
    <property type="match status" value="1"/>
</dbReference>
<dbReference type="InterPro" id="IPR006439">
    <property type="entry name" value="HAD-SF_hydro_IA"/>
</dbReference>
<dbReference type="AlphaFoldDB" id="A0A2D6M139"/>
<dbReference type="SUPFAM" id="SSF142338">
    <property type="entry name" value="CofD-like"/>
    <property type="match status" value="1"/>
</dbReference>
<dbReference type="InterPro" id="IPR036412">
    <property type="entry name" value="HAD-like_sf"/>
</dbReference>
<dbReference type="Pfam" id="PF00702">
    <property type="entry name" value="Hydrolase"/>
    <property type="match status" value="1"/>
</dbReference>